<comment type="caution">
    <text evidence="1">The sequence shown here is derived from an EMBL/GenBank/DDBJ whole genome shotgun (WGS) entry which is preliminary data.</text>
</comment>
<protein>
    <submittedName>
        <fullName evidence="1">Uncharacterized protein</fullName>
    </submittedName>
</protein>
<dbReference type="Proteomes" id="UP001148662">
    <property type="component" value="Unassembled WGS sequence"/>
</dbReference>
<name>A0ACC1T7P1_9APHY</name>
<proteinExistence type="predicted"/>
<evidence type="ECO:0000313" key="2">
    <source>
        <dbReference type="Proteomes" id="UP001148662"/>
    </source>
</evidence>
<sequence length="1626" mass="181624">MIFYLVFRIISAVFVFLYPGYASYKTLSQRPASEEDLERWLMYWSVLGCVVGVEYVAEWVVCWLPFYYPLKTLFLLYLALPQTAGSSWLYATRLQPFFAAHESEIDSALTRLKRFAYNYIQRLLRSAWNHLSASLGQTPSAEPRTDAFDEGGISGDAAVHSSAPPTLSNPASGPMQLVQTFWRTYGPAVVAAGSNLLQQSQAGAAQAMHTPPASRIHSSQSVMERRKQLEAELAALPPASAEPYDVSPPAIPIPSADVRSRTSSSSSSLRERSGSGNGKSTFEEIEVPSDVEPDAPLLSKEKPMEERHTGWFGWGRSNSGQSYERWIDIILEYNHPDSLNWLVYTSLLQVLTLTTHRLAAGMMVSRRQYFPFPSLYCMSIPESHDRAYPLAHRRRFKTLCHASSRMPYGSKSINRGLTFCSVEILSYSVLSWIEARLSHQKLSMIPGQLLRFPKTVVWRQCFQWGHEADIFRGRAVGSQLLSANVVDGERVPRFLKVNGTPINATRLSTHAHATRRVHMSASWASTRRFLVLSEPSRRWVSLYMPVTFHSFQDASNLPSNVDTVIHLLRGPLLDVERIASLPCLTPIASEQLQHILVRPRAEGVMNEKLLNVANLVLMMSAGIKELTHRGDERGLRPTKPLWYTLLRTIARCCYTDAEIIGEASFVYPKGFRGEQGVASMLVTFPAEASLVASNLDTQDKDLLSDIPPTCSPDAAQRLDPIACYSSPTESGVGDESSTDDSDEDEDYENDHHTEDSSYDEDENHPIFSAVPNPWRPKPDEAELFFGLDHVDEYEPSEEKWLDLPLDAHVLAGRRAWPFVSFPIVCIAEAEEIVPLLSSAVCQRATWGIDVPVIGFEMSKFDSIVHVYIGWFDSYEGTEHMPSIHILRQDEEASKHLPSLLSCPGFFDLSNPQSALELAHFVLCLDYQFEALRDELPSRRLQNLRWRSDDVNAAWAKDVEGWRTSVDQSDGSSTSDSSYPHTPSPRREDDSDMAPKGGSRLKNPSQSGNSSHAGTQDAHEEANTEVSGTTALSASRFAEADVTDIGGNSSIVTWMLHRWTFTVAKVKLPETSSSSEPPDFQRMVDIYDDVSGFKWIKEWETEADLPNVDTCVMRYRKELFSAYDALKTKTNYEAAFLDTEHANLLQSRLSLLFNSVDGAYTREARKFNKLEAECRHDWDALLSNFYVGDGSNRATSEDVYLERKLSLPLNTLSRQVKSDDHPEHTVRLRNVLAGWQHYNLAVLEYVTTQGSQDVLFRQQCSEAWSAAGNLYKDFLGFNVDLDPSWLRSVVQAQAKAEPGASTCDAILVTSVPMSIEKGTRTKMSEAYKQVRLATIEKDSNPPEFKVSSNDRQTASKVHGSTKSAGRGAKSASRGTKDAGTNTKGAGDSQDAGGDPQRSRVPVATNPNPLYHYPLRVVEDDPVHKVVFMGTPQVNSSGTSSDAAGTPATAPSRETLPNLDTLNIFLPQLVVEYKKPDQSERRALNQARMYCVASVSYLAAIGIKMYPVFALAAHGTLGNLIMTWTSDNDITYIMERNIRKFDISSPLSAFHFASVLLRVRARDRQLRALFKEHEDEFREKLASGNYVKWVMPQRKPKPAAPETPLATVHENDEQVHNVTNMLQSAHIG</sequence>
<reference evidence="1" key="1">
    <citation type="submission" date="2022-07" db="EMBL/GenBank/DDBJ databases">
        <title>Genome Sequence of Phlebia brevispora.</title>
        <authorList>
            <person name="Buettner E."/>
        </authorList>
    </citation>
    <scope>NUCLEOTIDE SEQUENCE</scope>
    <source>
        <strain evidence="1">MPL23</strain>
    </source>
</reference>
<keyword evidence="2" id="KW-1185">Reference proteome</keyword>
<organism evidence="1 2">
    <name type="scientific">Phlebia brevispora</name>
    <dbReference type="NCBI Taxonomy" id="194682"/>
    <lineage>
        <taxon>Eukaryota</taxon>
        <taxon>Fungi</taxon>
        <taxon>Dikarya</taxon>
        <taxon>Basidiomycota</taxon>
        <taxon>Agaricomycotina</taxon>
        <taxon>Agaricomycetes</taxon>
        <taxon>Polyporales</taxon>
        <taxon>Meruliaceae</taxon>
        <taxon>Phlebia</taxon>
    </lineage>
</organism>
<evidence type="ECO:0000313" key="1">
    <source>
        <dbReference type="EMBL" id="KAJ3554947.1"/>
    </source>
</evidence>
<gene>
    <name evidence="1" type="ORF">NM688_g2843</name>
</gene>
<dbReference type="EMBL" id="JANHOG010000381">
    <property type="protein sequence ID" value="KAJ3554947.1"/>
    <property type="molecule type" value="Genomic_DNA"/>
</dbReference>
<accession>A0ACC1T7P1</accession>